<dbReference type="Pfam" id="PF05076">
    <property type="entry name" value="SUFU"/>
    <property type="match status" value="1"/>
</dbReference>
<evidence type="ECO:0000313" key="2">
    <source>
        <dbReference type="EMBL" id="GIJ43687.1"/>
    </source>
</evidence>
<keyword evidence="3" id="KW-1185">Reference proteome</keyword>
<evidence type="ECO:0000313" key="3">
    <source>
        <dbReference type="Proteomes" id="UP000619260"/>
    </source>
</evidence>
<dbReference type="AlphaFoldDB" id="A0A8J3YG93"/>
<dbReference type="EMBL" id="BOPF01000002">
    <property type="protein sequence ID" value="GIJ43687.1"/>
    <property type="molecule type" value="Genomic_DNA"/>
</dbReference>
<gene>
    <name evidence="2" type="ORF">Val02_05730</name>
</gene>
<name>A0A8J3YG93_9ACTN</name>
<evidence type="ECO:0000259" key="1">
    <source>
        <dbReference type="Pfam" id="PF05076"/>
    </source>
</evidence>
<dbReference type="InterPro" id="IPR020941">
    <property type="entry name" value="SUFU-like_domain"/>
</dbReference>
<organism evidence="2 3">
    <name type="scientific">Virgisporangium aliadipatigenens</name>
    <dbReference type="NCBI Taxonomy" id="741659"/>
    <lineage>
        <taxon>Bacteria</taxon>
        <taxon>Bacillati</taxon>
        <taxon>Actinomycetota</taxon>
        <taxon>Actinomycetes</taxon>
        <taxon>Micromonosporales</taxon>
        <taxon>Micromonosporaceae</taxon>
        <taxon>Virgisporangium</taxon>
    </lineage>
</organism>
<sequence>MLEIAPTAPEGAWVYASCGAWQTPSRGQPLAEFLLVSLNSSELHVETVYDVVALHADNSGPLRLYDTVDLGRPWQPGSACDHLLVAPPYIVDEGAGEFEIFGLALSLLWLIPITASEAEFANHHGGYLLGEEIAEADVGVFQADRPSVR</sequence>
<reference evidence="2" key="1">
    <citation type="submission" date="2021-01" db="EMBL/GenBank/DDBJ databases">
        <title>Whole genome shotgun sequence of Virgisporangium aliadipatigenens NBRC 105644.</title>
        <authorList>
            <person name="Komaki H."/>
            <person name="Tamura T."/>
        </authorList>
    </citation>
    <scope>NUCLEOTIDE SEQUENCE</scope>
    <source>
        <strain evidence="2">NBRC 105644</strain>
    </source>
</reference>
<dbReference type="Proteomes" id="UP000619260">
    <property type="component" value="Unassembled WGS sequence"/>
</dbReference>
<feature type="domain" description="Suppressor of fused-like" evidence="1">
    <location>
        <begin position="8"/>
        <end position="145"/>
    </location>
</feature>
<comment type="caution">
    <text evidence="2">The sequence shown here is derived from an EMBL/GenBank/DDBJ whole genome shotgun (WGS) entry which is preliminary data.</text>
</comment>
<protein>
    <recommendedName>
        <fullName evidence="1">Suppressor of fused-like domain-containing protein</fullName>
    </recommendedName>
</protein>
<accession>A0A8J3YG93</accession>
<proteinExistence type="predicted"/>